<sequence length="240" mass="26677">MAPLTFGALVYNYQAIDVMGPTDLLNSSSRELLNALKVYAPIDESTLSRAPDFVFHHIGLTNEPVALLSSHVTIVPTTTVDECPELDFLLLGGPNPEHFQLHPKYAEFIRRHVAAGKPLFTTCTGAFVAALAGVLDGKNATINHIEFEWIKKRFPQVKWTLEKQWVVDGNLWTGSGAVAGMDMMAHWIKENFGLDVLTAGALGLDFEPRDVDGLLTVLLKRYNAIGKQISTHVYKYYNEY</sequence>
<dbReference type="STRING" id="37992.A0A4Z0YNP2"/>
<dbReference type="InterPro" id="IPR029062">
    <property type="entry name" value="Class_I_gatase-like"/>
</dbReference>
<dbReference type="SUPFAM" id="SSF52317">
    <property type="entry name" value="Class I glutamine amidotransferase-like"/>
    <property type="match status" value="1"/>
</dbReference>
<accession>A0A4Z0YNP2</accession>
<dbReference type="CDD" id="cd03139">
    <property type="entry name" value="GATase1_PfpI_2"/>
    <property type="match status" value="1"/>
</dbReference>
<dbReference type="PANTHER" id="PTHR43130:SF7">
    <property type="entry name" value="DJ-1_PFPI DOMAIN-CONTAINING PROTEIN"/>
    <property type="match status" value="1"/>
</dbReference>
<protein>
    <recommendedName>
        <fullName evidence="1">DJ-1/PfpI domain-containing protein</fullName>
    </recommendedName>
</protein>
<dbReference type="Proteomes" id="UP000297716">
    <property type="component" value="Unassembled WGS sequence"/>
</dbReference>
<evidence type="ECO:0000313" key="2">
    <source>
        <dbReference type="EMBL" id="TGJ80755.1"/>
    </source>
</evidence>
<dbReference type="Pfam" id="PF01965">
    <property type="entry name" value="DJ-1_PfpI"/>
    <property type="match status" value="1"/>
</dbReference>
<comment type="caution">
    <text evidence="2">The sequence shown here is derived from an EMBL/GenBank/DDBJ whole genome shotgun (WGS) entry which is preliminary data.</text>
</comment>
<name>A0A4Z0YNP2_9PEZI</name>
<dbReference type="PANTHER" id="PTHR43130">
    <property type="entry name" value="ARAC-FAMILY TRANSCRIPTIONAL REGULATOR"/>
    <property type="match status" value="1"/>
</dbReference>
<dbReference type="EMBL" id="SKBN01000203">
    <property type="protein sequence ID" value="TGJ80755.1"/>
    <property type="molecule type" value="Genomic_DNA"/>
</dbReference>
<feature type="domain" description="DJ-1/PfpI" evidence="1">
    <location>
        <begin position="52"/>
        <end position="189"/>
    </location>
</feature>
<proteinExistence type="predicted"/>
<evidence type="ECO:0000313" key="3">
    <source>
        <dbReference type="Proteomes" id="UP000297716"/>
    </source>
</evidence>
<reference evidence="2 3" key="1">
    <citation type="submission" date="2019-03" db="EMBL/GenBank/DDBJ databases">
        <title>Draft genome sequence of Xylaria hypoxylon DSM 108379, a ubiquitous saprotrophic-parasitic fungi on hardwood.</title>
        <authorList>
            <person name="Buettner E."/>
            <person name="Leonhardt S."/>
            <person name="Gebauer A.M."/>
            <person name="Liers C."/>
            <person name="Hofrichter M."/>
            <person name="Kellner H."/>
        </authorList>
    </citation>
    <scope>NUCLEOTIDE SEQUENCE [LARGE SCALE GENOMIC DNA]</scope>
    <source>
        <strain evidence="2 3">DSM 108379</strain>
    </source>
</reference>
<gene>
    <name evidence="2" type="ORF">E0Z10_g8016</name>
</gene>
<dbReference type="InterPro" id="IPR052158">
    <property type="entry name" value="INH-QAR"/>
</dbReference>
<organism evidence="2 3">
    <name type="scientific">Xylaria hypoxylon</name>
    <dbReference type="NCBI Taxonomy" id="37992"/>
    <lineage>
        <taxon>Eukaryota</taxon>
        <taxon>Fungi</taxon>
        <taxon>Dikarya</taxon>
        <taxon>Ascomycota</taxon>
        <taxon>Pezizomycotina</taxon>
        <taxon>Sordariomycetes</taxon>
        <taxon>Xylariomycetidae</taxon>
        <taxon>Xylariales</taxon>
        <taxon>Xylariaceae</taxon>
        <taxon>Xylaria</taxon>
    </lineage>
</organism>
<dbReference type="AlphaFoldDB" id="A0A4Z0YNP2"/>
<dbReference type="InterPro" id="IPR002818">
    <property type="entry name" value="DJ-1/PfpI"/>
</dbReference>
<dbReference type="Gene3D" id="3.40.50.880">
    <property type="match status" value="1"/>
</dbReference>
<evidence type="ECO:0000259" key="1">
    <source>
        <dbReference type="Pfam" id="PF01965"/>
    </source>
</evidence>
<keyword evidence="3" id="KW-1185">Reference proteome</keyword>
<dbReference type="OrthoDB" id="543156at2759"/>